<dbReference type="Pfam" id="PF23740">
    <property type="entry name" value="Ig_ZP2_3rd"/>
    <property type="match status" value="1"/>
</dbReference>
<dbReference type="AlphaFoldDB" id="A0A662YVN6"/>
<dbReference type="GO" id="GO:0007339">
    <property type="term" value="P:binding of sperm to zona pellucida"/>
    <property type="evidence" value="ECO:0007669"/>
    <property type="project" value="TreeGrafter"/>
</dbReference>
<dbReference type="PROSITE" id="PS51034">
    <property type="entry name" value="ZP_2"/>
    <property type="match status" value="1"/>
</dbReference>
<evidence type="ECO:0000256" key="10">
    <source>
        <dbReference type="ARBA" id="ARBA00023180"/>
    </source>
</evidence>
<evidence type="ECO:0000256" key="8">
    <source>
        <dbReference type="ARBA" id="ARBA00023136"/>
    </source>
</evidence>
<evidence type="ECO:0000256" key="9">
    <source>
        <dbReference type="ARBA" id="ARBA00023157"/>
    </source>
</evidence>
<keyword evidence="16" id="KW-1185">Reference proteome</keyword>
<dbReference type="EMBL" id="SCEB01000267">
    <property type="protein sequence ID" value="RXM99963.1"/>
    <property type="molecule type" value="Genomic_DNA"/>
</dbReference>
<evidence type="ECO:0000256" key="4">
    <source>
        <dbReference type="ARBA" id="ARBA00022530"/>
    </source>
</evidence>
<dbReference type="PRINTS" id="PR00023">
    <property type="entry name" value="ZPELLUCIDA"/>
</dbReference>
<dbReference type="InterPro" id="IPR057636">
    <property type="entry name" value="Ig_ZP2_3rd"/>
</dbReference>
<evidence type="ECO:0000256" key="11">
    <source>
        <dbReference type="ARBA" id="ARBA00023279"/>
    </source>
</evidence>
<keyword evidence="8 13" id="KW-0472">Membrane</keyword>
<dbReference type="Gene3D" id="6.20.400.20">
    <property type="match status" value="1"/>
</dbReference>
<evidence type="ECO:0000256" key="7">
    <source>
        <dbReference type="ARBA" id="ARBA00022989"/>
    </source>
</evidence>
<keyword evidence="2" id="KW-1003">Cell membrane</keyword>
<evidence type="ECO:0000256" key="3">
    <source>
        <dbReference type="ARBA" id="ARBA00022525"/>
    </source>
</evidence>
<keyword evidence="11" id="KW-0278">Fertilization</keyword>
<evidence type="ECO:0000259" key="14">
    <source>
        <dbReference type="PROSITE" id="PS51034"/>
    </source>
</evidence>
<keyword evidence="6 13" id="KW-0812">Transmembrane</keyword>
<evidence type="ECO:0000313" key="16">
    <source>
        <dbReference type="Proteomes" id="UP000289886"/>
    </source>
</evidence>
<dbReference type="PANTHER" id="PTHR23343">
    <property type="entry name" value="ZONA PELLUCIDA SPERM-BINDING PROTEIN"/>
    <property type="match status" value="1"/>
</dbReference>
<dbReference type="Proteomes" id="UP000289886">
    <property type="component" value="Unassembled WGS sequence"/>
</dbReference>
<comment type="subcellular location">
    <subcellularLocation>
        <location evidence="1">Cell membrane</location>
        <topology evidence="1">Single-pass type I membrane protein</topology>
    </subcellularLocation>
    <subcellularLocation>
        <location evidence="12">Zona pellucida</location>
    </subcellularLocation>
</comment>
<accession>A0A662YVN6</accession>
<name>A0A662YVN6_ACIRT</name>
<dbReference type="Pfam" id="PF23736">
    <property type="entry name" value="Ig_ZP2"/>
    <property type="match status" value="1"/>
</dbReference>
<proteinExistence type="predicted"/>
<dbReference type="InterPro" id="IPR048290">
    <property type="entry name" value="ZP_chr"/>
</dbReference>
<dbReference type="Gene3D" id="2.60.40.3210">
    <property type="entry name" value="Zona pellucida, ZP-N domain"/>
    <property type="match status" value="1"/>
</dbReference>
<evidence type="ECO:0000313" key="15">
    <source>
        <dbReference type="EMBL" id="RXM99963.1"/>
    </source>
</evidence>
<feature type="transmembrane region" description="Helical" evidence="13">
    <location>
        <begin position="54"/>
        <end position="86"/>
    </location>
</feature>
<dbReference type="GO" id="GO:0060468">
    <property type="term" value="P:prevention of polyspermy"/>
    <property type="evidence" value="ECO:0007669"/>
    <property type="project" value="TreeGrafter"/>
</dbReference>
<dbReference type="SMART" id="SM00241">
    <property type="entry name" value="ZP"/>
    <property type="match status" value="1"/>
</dbReference>
<protein>
    <submittedName>
        <fullName evidence="15">Zona pellucida sperm-binding protein 2</fullName>
    </submittedName>
</protein>
<dbReference type="Pfam" id="PF16015">
    <property type="entry name" value="Promethin"/>
    <property type="match status" value="1"/>
</dbReference>
<gene>
    <name evidence="15" type="ORF">EOD39_10528</name>
</gene>
<feature type="domain" description="ZP" evidence="14">
    <location>
        <begin position="419"/>
        <end position="686"/>
    </location>
</feature>
<reference evidence="15 16" key="1">
    <citation type="submission" date="2019-01" db="EMBL/GenBank/DDBJ databases">
        <title>Draft Genome and Complete Hox-Cluster Characterization of the Sterlet Sturgeon (Acipenser ruthenus).</title>
        <authorList>
            <person name="Wei Q."/>
        </authorList>
    </citation>
    <scope>NUCLEOTIDE SEQUENCE [LARGE SCALE GENOMIC DNA]</scope>
    <source>
        <strain evidence="15">WHYD16114868_AA</strain>
        <tissue evidence="15">Blood</tissue>
    </source>
</reference>
<dbReference type="InterPro" id="IPR051148">
    <property type="entry name" value="Zona_Pellucida_Domain_gp"/>
</dbReference>
<keyword evidence="9" id="KW-1015">Disulfide bond</keyword>
<dbReference type="Pfam" id="PF00100">
    <property type="entry name" value="Zona_pellucida"/>
    <property type="match status" value="1"/>
</dbReference>
<evidence type="ECO:0000256" key="6">
    <source>
        <dbReference type="ARBA" id="ARBA00022692"/>
    </source>
</evidence>
<sequence length="744" mass="82368">MSTPVGQYLDGHPFFALALLVFGAMATVPVGLFLTFAIVTFVTASVGFIFLQGFLLSLGGIVLLCVLCGLAIIAFAVSAIFSAFYITASNVLDYYYSHRFEKKNYTAQRKKKVTKTDDDMDSMESVVTTANITDLEQNQSNTDTSKYIAYSSIFMPTVFGIIWLLGIIGNVIVIFTVFNRNNKPIQIDPAYELKCQYTVEVVTVFQLRVGYGACEVQEQISNTRQEWLVDINNGQTTTTMTLLQARSKGYEFTVANNLMIVRAYFTATGIQKFGRLQSDKVLYLADLTLKYDSGFGKITILVLMICVPAPVSCNRMNVLIEIPSFVGTFTNLLIGTRLYRPSLLSTDLSISRQRNMLRITVPKRHPLARTTACPLGFLTGVKTVLPDTKLTFNVRGTLTSMTFTPVCPCEMKGSDPAVLCQDGFMDFEVSSNDTLPPLDLGTVQLRDPTCRPSVSSKDSLLFHIPLASCGTTSKVINGKLVYENEIRALLKDRPLLGVITRDSEYVLTVQCYYDHTADANLIVDVKTNAPPPPAMEQGDLIVVLRAYPDVLYRTPYRDQDYPVVRYLRDPLYLEVQVLNRLDPNIKLVLDDCWATGFPSPSSLPRWNIIVDGCQYDGDDYMTVFHSMSKFLGIPFPSHYRRFEVKMFTFVSGGVVQTNSIYFHCSTLICDLLKPDSDLCAKTCPSSASVKRRRGTMQVLLLSALPQSFLVLVLKCDLVSGLGSAGSTAVLGEVVTSLPGPVAVL</sequence>
<keyword evidence="3" id="KW-0964">Secreted</keyword>
<dbReference type="Gene3D" id="2.60.40.4100">
    <property type="entry name" value="Zona pellucida, ZP-C domain"/>
    <property type="match status" value="1"/>
</dbReference>
<dbReference type="PANTHER" id="PTHR23343:SF4">
    <property type="entry name" value="ZONA PELLUCIDA SPERM-BINDING PROTEIN 2"/>
    <property type="match status" value="1"/>
</dbReference>
<keyword evidence="7 13" id="KW-1133">Transmembrane helix</keyword>
<dbReference type="GO" id="GO:0035804">
    <property type="term" value="F:structural constituent of egg coat"/>
    <property type="evidence" value="ECO:0007669"/>
    <property type="project" value="TreeGrafter"/>
</dbReference>
<dbReference type="InterPro" id="IPR057638">
    <property type="entry name" value="Ig_ZP2_2nd"/>
</dbReference>
<dbReference type="InterPro" id="IPR042235">
    <property type="entry name" value="ZP-C_dom"/>
</dbReference>
<dbReference type="Pfam" id="PF23344">
    <property type="entry name" value="ZP-N"/>
    <property type="match status" value="1"/>
</dbReference>
<feature type="transmembrane region" description="Helical" evidence="13">
    <location>
        <begin position="14"/>
        <end position="42"/>
    </location>
</feature>
<keyword evidence="4" id="KW-0272">Extracellular matrix</keyword>
<comment type="caution">
    <text evidence="15">The sequence shown here is derived from an EMBL/GenBank/DDBJ whole genome shotgun (WGS) entry which is preliminary data.</text>
</comment>
<dbReference type="GO" id="GO:0005886">
    <property type="term" value="C:plasma membrane"/>
    <property type="evidence" value="ECO:0007669"/>
    <property type="project" value="UniProtKB-SubCell"/>
</dbReference>
<dbReference type="GO" id="GO:0032190">
    <property type="term" value="F:acrosin binding"/>
    <property type="evidence" value="ECO:0007669"/>
    <property type="project" value="TreeGrafter"/>
</dbReference>
<keyword evidence="10" id="KW-0325">Glycoprotein</keyword>
<organism evidence="15 16">
    <name type="scientific">Acipenser ruthenus</name>
    <name type="common">Sterlet sturgeon</name>
    <dbReference type="NCBI Taxonomy" id="7906"/>
    <lineage>
        <taxon>Eukaryota</taxon>
        <taxon>Metazoa</taxon>
        <taxon>Chordata</taxon>
        <taxon>Craniata</taxon>
        <taxon>Vertebrata</taxon>
        <taxon>Euteleostomi</taxon>
        <taxon>Actinopterygii</taxon>
        <taxon>Chondrostei</taxon>
        <taxon>Acipenseriformes</taxon>
        <taxon>Acipenseridae</taxon>
        <taxon>Acipenser</taxon>
    </lineage>
</organism>
<evidence type="ECO:0000256" key="2">
    <source>
        <dbReference type="ARBA" id="ARBA00022475"/>
    </source>
</evidence>
<keyword evidence="5" id="KW-0165">Cleavage on pair of basic residues</keyword>
<feature type="transmembrane region" description="Helical" evidence="13">
    <location>
        <begin position="153"/>
        <end position="178"/>
    </location>
</feature>
<evidence type="ECO:0000256" key="12">
    <source>
        <dbReference type="ARBA" id="ARBA00024183"/>
    </source>
</evidence>
<evidence type="ECO:0000256" key="1">
    <source>
        <dbReference type="ARBA" id="ARBA00004251"/>
    </source>
</evidence>
<evidence type="ECO:0000256" key="5">
    <source>
        <dbReference type="ARBA" id="ARBA00022685"/>
    </source>
</evidence>
<dbReference type="InterPro" id="IPR055356">
    <property type="entry name" value="ZP-N"/>
</dbReference>
<dbReference type="InterPro" id="IPR055355">
    <property type="entry name" value="ZP-C"/>
</dbReference>
<dbReference type="GO" id="GO:0035805">
    <property type="term" value="C:egg coat"/>
    <property type="evidence" value="ECO:0007669"/>
    <property type="project" value="UniProtKB-SubCell"/>
</dbReference>
<evidence type="ECO:0000256" key="13">
    <source>
        <dbReference type="SAM" id="Phobius"/>
    </source>
</evidence>
<dbReference type="InterPro" id="IPR001507">
    <property type="entry name" value="ZP_dom"/>
</dbReference>